<evidence type="ECO:0000259" key="1">
    <source>
        <dbReference type="Pfam" id="PF18423"/>
    </source>
</evidence>
<dbReference type="EMBL" id="LILB01000001">
    <property type="protein sequence ID" value="KOO51423.1"/>
    <property type="molecule type" value="Genomic_DNA"/>
</dbReference>
<dbReference type="GeneID" id="301135040"/>
<name>A0A0M0LL39_9BACL</name>
<dbReference type="RefSeq" id="WP_053415562.1">
    <property type="nucleotide sequence ID" value="NZ_LILB01000001.1"/>
</dbReference>
<dbReference type="Gene3D" id="1.10.10.1100">
    <property type="entry name" value="BFD-like [2Fe-2S]-binding domain"/>
    <property type="match status" value="1"/>
</dbReference>
<protein>
    <submittedName>
        <fullName evidence="2">(2Fe-2S)-binding protein</fullName>
    </submittedName>
</protein>
<dbReference type="Pfam" id="PF18423">
    <property type="entry name" value="zf_CopZ"/>
    <property type="match status" value="1"/>
</dbReference>
<evidence type="ECO:0000313" key="2">
    <source>
        <dbReference type="EMBL" id="KOO51423.1"/>
    </source>
</evidence>
<reference evidence="3" key="1">
    <citation type="submission" date="2015-08" db="EMBL/GenBank/DDBJ databases">
        <title>Fjat-10028 dsm 16317.</title>
        <authorList>
            <person name="Liu B."/>
            <person name="Wang J."/>
            <person name="Zhu Y."/>
            <person name="Liu G."/>
            <person name="Chen Q."/>
            <person name="Chen Z."/>
            <person name="Lan J."/>
            <person name="Che J."/>
            <person name="Ge C."/>
            <person name="Shi H."/>
            <person name="Pan Z."/>
            <person name="Liu X."/>
        </authorList>
    </citation>
    <scope>NUCLEOTIDE SEQUENCE [LARGE SCALE GENOMIC DNA]</scope>
    <source>
        <strain evidence="3">DSM 16317</strain>
    </source>
</reference>
<accession>A0A0M0LL39</accession>
<dbReference type="STRING" id="263475.AMD00_02790"/>
<evidence type="ECO:0000313" key="3">
    <source>
        <dbReference type="Proteomes" id="UP000036867"/>
    </source>
</evidence>
<feature type="domain" description="CopZ zinc binding" evidence="1">
    <location>
        <begin position="18"/>
        <end position="79"/>
    </location>
</feature>
<dbReference type="Gene3D" id="2.20.25.270">
    <property type="match status" value="1"/>
</dbReference>
<proteinExistence type="predicted"/>
<sequence length="152" mass="17402">MSDCCASKERITENNDIEFCPSCNIKGKKLKIITLKSMLKPSILDSLNPSLNHYFCSTNDCDVVYFDAEKKLYLKSEVKVSVHQKDDSPTVPVCYCFSWTKEKIKKYEEQELFPKPLEHIRKNVKADRCGCEVNNPQGSCCMGNVTKYIKSL</sequence>
<gene>
    <name evidence="2" type="ORF">AMD00_02790</name>
</gene>
<dbReference type="InterPro" id="IPR041854">
    <property type="entry name" value="BFD-like_2Fe2S-bd_dom_sf"/>
</dbReference>
<dbReference type="NCBIfam" id="NF047645">
    <property type="entry name" value="CopZ_Nterm_CC"/>
    <property type="match status" value="1"/>
</dbReference>
<dbReference type="CDD" id="cd10141">
    <property type="entry name" value="CopZ-like_Fer2_BFD-like"/>
    <property type="match status" value="1"/>
</dbReference>
<dbReference type="PATRIC" id="fig|263475.3.peg.904"/>
<comment type="caution">
    <text evidence="2">The sequence shown here is derived from an EMBL/GenBank/DDBJ whole genome shotgun (WGS) entry which is preliminary data.</text>
</comment>
<keyword evidence="3" id="KW-1185">Reference proteome</keyword>
<dbReference type="OrthoDB" id="95698at2"/>
<dbReference type="AlphaFoldDB" id="A0A0M0LL39"/>
<organism evidence="2 3">
    <name type="scientific">Viridibacillus arvi</name>
    <dbReference type="NCBI Taxonomy" id="263475"/>
    <lineage>
        <taxon>Bacteria</taxon>
        <taxon>Bacillati</taxon>
        <taxon>Bacillota</taxon>
        <taxon>Bacilli</taxon>
        <taxon>Bacillales</taxon>
        <taxon>Caryophanaceae</taxon>
        <taxon>Viridibacillus</taxon>
    </lineage>
</organism>
<dbReference type="InterPro" id="IPR040890">
    <property type="entry name" value="Znf_CopZ"/>
</dbReference>
<dbReference type="Proteomes" id="UP000036867">
    <property type="component" value="Unassembled WGS sequence"/>
</dbReference>